<evidence type="ECO:0000313" key="1">
    <source>
        <dbReference type="EMBL" id="KAH7675567.1"/>
    </source>
</evidence>
<sequence>MDSSLHWDAEKMLKRYIYNYLVKRNLHTTALAFKNEADVLAPDVPAVLDDTVEGFLLEWWRIFCGHYFEMLAKQSPNITFEAVIQSLNERNASKMEQGPSSSTRLAIPILQSPPPLQPPDHCLRNINTNSVANNNNNTVRGSSQTDSTMEKQLAQSNKGKRVEQNEGDQRKDKQLKCIANENNYIGAMNETGSGGGGSSSFICTSSTPDHDSLDFSLLPPFNLHEYLEMIEVNYKEEAMKFLFSEENGENAGPSSTHDESKQGSNEQKDNAAPKD</sequence>
<dbReference type="EMBL" id="CM037018">
    <property type="protein sequence ID" value="KAH7675567.1"/>
    <property type="molecule type" value="Genomic_DNA"/>
</dbReference>
<keyword evidence="2" id="KW-1185">Reference proteome</keyword>
<gene>
    <name evidence="1" type="ORF">IHE45_08G143500</name>
</gene>
<dbReference type="Proteomes" id="UP000827976">
    <property type="component" value="Chromosome 8"/>
</dbReference>
<proteinExistence type="predicted"/>
<comment type="caution">
    <text evidence="1">The sequence shown here is derived from an EMBL/GenBank/DDBJ whole genome shotgun (WGS) entry which is preliminary data.</text>
</comment>
<reference evidence="2" key="1">
    <citation type="journal article" date="2022" name="Nat. Commun.">
        <title>Chromosome evolution and the genetic basis of agronomically important traits in greater yam.</title>
        <authorList>
            <person name="Bredeson J.V."/>
            <person name="Lyons J.B."/>
            <person name="Oniyinde I.O."/>
            <person name="Okereke N.R."/>
            <person name="Kolade O."/>
            <person name="Nnabue I."/>
            <person name="Nwadili C.O."/>
            <person name="Hribova E."/>
            <person name="Parker M."/>
            <person name="Nwogha J."/>
            <person name="Shu S."/>
            <person name="Carlson J."/>
            <person name="Kariba R."/>
            <person name="Muthemba S."/>
            <person name="Knop K."/>
            <person name="Barton G.J."/>
            <person name="Sherwood A.V."/>
            <person name="Lopez-Montes A."/>
            <person name="Asiedu R."/>
            <person name="Jamnadass R."/>
            <person name="Muchugi A."/>
            <person name="Goodstein D."/>
            <person name="Egesi C.N."/>
            <person name="Featherston J."/>
            <person name="Asfaw A."/>
            <person name="Simpson G.G."/>
            <person name="Dolezel J."/>
            <person name="Hendre P.S."/>
            <person name="Van Deynze A."/>
            <person name="Kumar P.L."/>
            <person name="Obidiegwu J.E."/>
            <person name="Bhattacharjee R."/>
            <person name="Rokhsar D.S."/>
        </authorList>
    </citation>
    <scope>NUCLEOTIDE SEQUENCE [LARGE SCALE GENOMIC DNA]</scope>
    <source>
        <strain evidence="2">cv. TDa95/00328</strain>
    </source>
</reference>
<name>A0ACB7VNG4_DIOAL</name>
<protein>
    <submittedName>
        <fullName evidence="1">LIS1 homology motif-containing protein</fullName>
    </submittedName>
</protein>
<evidence type="ECO:0000313" key="2">
    <source>
        <dbReference type="Proteomes" id="UP000827976"/>
    </source>
</evidence>
<accession>A0ACB7VNG4</accession>
<organism evidence="1 2">
    <name type="scientific">Dioscorea alata</name>
    <name type="common">Purple yam</name>
    <dbReference type="NCBI Taxonomy" id="55571"/>
    <lineage>
        <taxon>Eukaryota</taxon>
        <taxon>Viridiplantae</taxon>
        <taxon>Streptophyta</taxon>
        <taxon>Embryophyta</taxon>
        <taxon>Tracheophyta</taxon>
        <taxon>Spermatophyta</taxon>
        <taxon>Magnoliopsida</taxon>
        <taxon>Liliopsida</taxon>
        <taxon>Dioscoreales</taxon>
        <taxon>Dioscoreaceae</taxon>
        <taxon>Dioscorea</taxon>
    </lineage>
</organism>